<dbReference type="SUPFAM" id="SSF101498">
    <property type="entry name" value="Anti-sigma factor FlgM"/>
    <property type="match status" value="1"/>
</dbReference>
<evidence type="ECO:0000259" key="1">
    <source>
        <dbReference type="Pfam" id="PF04316"/>
    </source>
</evidence>
<dbReference type="InterPro" id="IPR035890">
    <property type="entry name" value="Anti-sigma-28_factor_FlgM_sf"/>
</dbReference>
<dbReference type="EMBL" id="CP113524">
    <property type="protein sequence ID" value="WAJ24740.1"/>
    <property type="molecule type" value="Genomic_DNA"/>
</dbReference>
<dbReference type="Pfam" id="PF04316">
    <property type="entry name" value="FlgM"/>
    <property type="match status" value="1"/>
</dbReference>
<sequence length="103" mass="11670">MRISPNYYSTLYNTSMIRQSQDTSAVTASESSKNKYDEITIRSASPEEIDSKFASTLKNLMVKELKQPASEEKLDLLKQRIENGTYQVDANKLAEKILLYKGA</sequence>
<dbReference type="InterPro" id="IPR031316">
    <property type="entry name" value="FlgM_C"/>
</dbReference>
<accession>A0ABY7ADG6</accession>
<name>A0ABY7ADG6_9FIRM</name>
<organism evidence="2 3">
    <name type="scientific">Lacrimispora xylanolytica</name>
    <dbReference type="NCBI Taxonomy" id="29375"/>
    <lineage>
        <taxon>Bacteria</taxon>
        <taxon>Bacillati</taxon>
        <taxon>Bacillota</taxon>
        <taxon>Clostridia</taxon>
        <taxon>Lachnospirales</taxon>
        <taxon>Lachnospiraceae</taxon>
        <taxon>Lacrimispora</taxon>
    </lineage>
</organism>
<keyword evidence="2" id="KW-0282">Flagellum</keyword>
<keyword evidence="2" id="KW-0966">Cell projection</keyword>
<keyword evidence="2" id="KW-0969">Cilium</keyword>
<evidence type="ECO:0000313" key="3">
    <source>
        <dbReference type="Proteomes" id="UP001163115"/>
    </source>
</evidence>
<protein>
    <submittedName>
        <fullName evidence="2">Flagellar biosynthesis anti-sigma factor FlgM</fullName>
    </submittedName>
</protein>
<dbReference type="Proteomes" id="UP001163115">
    <property type="component" value="Chromosome"/>
</dbReference>
<proteinExistence type="predicted"/>
<evidence type="ECO:0000313" key="2">
    <source>
        <dbReference type="EMBL" id="WAJ24740.1"/>
    </source>
</evidence>
<dbReference type="RefSeq" id="WP_024837134.1">
    <property type="nucleotide sequence ID" value="NZ_CP113524.1"/>
</dbReference>
<keyword evidence="3" id="KW-1185">Reference proteome</keyword>
<reference evidence="2" key="1">
    <citation type="submission" date="2022-11" db="EMBL/GenBank/DDBJ databases">
        <title>Lacrimispora xylanolytica sy1, complete genome.</title>
        <authorList>
            <person name="Choi S."/>
        </authorList>
    </citation>
    <scope>NUCLEOTIDE SEQUENCE</scope>
    <source>
        <strain evidence="2">Sy1</strain>
    </source>
</reference>
<feature type="domain" description="Anti-sigma-28 factor FlgM C-terminal" evidence="1">
    <location>
        <begin position="54"/>
        <end position="98"/>
    </location>
</feature>
<gene>
    <name evidence="2" type="ORF">OW255_04270</name>
</gene>